<keyword evidence="12" id="KW-1185">Reference proteome</keyword>
<dbReference type="PRINTS" id="PR00047">
    <property type="entry name" value="STROIDFINGER"/>
</dbReference>
<dbReference type="PROSITE" id="PS51030">
    <property type="entry name" value="NUCLEAR_REC_DBD_2"/>
    <property type="match status" value="1"/>
</dbReference>
<name>A0ABN7T7G1_OIKDI</name>
<proteinExistence type="predicted"/>
<keyword evidence="6" id="KW-0804">Transcription</keyword>
<dbReference type="InterPro" id="IPR013088">
    <property type="entry name" value="Znf_NHR/GATA"/>
</dbReference>
<dbReference type="InterPro" id="IPR001628">
    <property type="entry name" value="Znf_hrmn_rcpt"/>
</dbReference>
<keyword evidence="7" id="KW-0675">Receptor</keyword>
<accession>A0ABN7T7G1</accession>
<reference evidence="11 12" key="1">
    <citation type="submission" date="2021-04" db="EMBL/GenBank/DDBJ databases">
        <authorList>
            <person name="Bliznina A."/>
        </authorList>
    </citation>
    <scope>NUCLEOTIDE SEQUENCE [LARGE SCALE GENOMIC DNA]</scope>
</reference>
<keyword evidence="1" id="KW-0479">Metal-binding</keyword>
<dbReference type="PANTHER" id="PTHR24082:SF507">
    <property type="entry name" value="BILE ACID RECEPTOR-RELATED"/>
    <property type="match status" value="1"/>
</dbReference>
<evidence type="ECO:0000256" key="4">
    <source>
        <dbReference type="ARBA" id="ARBA00023015"/>
    </source>
</evidence>
<evidence type="ECO:0000256" key="7">
    <source>
        <dbReference type="ARBA" id="ARBA00023170"/>
    </source>
</evidence>
<keyword evidence="5" id="KW-0238">DNA-binding</keyword>
<evidence type="ECO:0000313" key="12">
    <source>
        <dbReference type="Proteomes" id="UP001158576"/>
    </source>
</evidence>
<keyword evidence="8" id="KW-0539">Nucleus</keyword>
<keyword evidence="4" id="KW-0805">Transcription regulation</keyword>
<dbReference type="EMBL" id="OU015567">
    <property type="protein sequence ID" value="CAG5112074.1"/>
    <property type="molecule type" value="Genomic_DNA"/>
</dbReference>
<feature type="compositionally biased region" description="Low complexity" evidence="9">
    <location>
        <begin position="132"/>
        <end position="147"/>
    </location>
</feature>
<dbReference type="SUPFAM" id="SSF57716">
    <property type="entry name" value="Glucocorticoid receptor-like (DNA-binding domain)"/>
    <property type="match status" value="1"/>
</dbReference>
<evidence type="ECO:0000256" key="5">
    <source>
        <dbReference type="ARBA" id="ARBA00023125"/>
    </source>
</evidence>
<evidence type="ECO:0000256" key="9">
    <source>
        <dbReference type="SAM" id="MobiDB-lite"/>
    </source>
</evidence>
<evidence type="ECO:0000256" key="1">
    <source>
        <dbReference type="ARBA" id="ARBA00022723"/>
    </source>
</evidence>
<evidence type="ECO:0000259" key="10">
    <source>
        <dbReference type="PROSITE" id="PS51030"/>
    </source>
</evidence>
<dbReference type="PANTHER" id="PTHR24082">
    <property type="entry name" value="NUCLEAR HORMONE RECEPTOR"/>
    <property type="match status" value="1"/>
</dbReference>
<protein>
    <submittedName>
        <fullName evidence="11">Oidioi.mRNA.OKI2018_I69.chr2.g6330.t1.cds</fullName>
    </submittedName>
</protein>
<dbReference type="InterPro" id="IPR050234">
    <property type="entry name" value="Nuclear_hormone_rcpt_NR1"/>
</dbReference>
<gene>
    <name evidence="11" type="ORF">OKIOD_LOCUS15095</name>
</gene>
<dbReference type="Pfam" id="PF00105">
    <property type="entry name" value="zf-C4"/>
    <property type="match status" value="1"/>
</dbReference>
<sequence length="178" mass="19901">MPEDPQNGGSEIILGKRKECSHSCLRIGIKMMKENEILYCQICGEKNPGLLYGGRSCKSCMYFFRRVTFEGITYFCNSTNGKQNCIEETDCIKCRRACRSCRFKACKAAGMAVKKNCSKRASNNFRSDSIDSTNAQSSPSSSPNTAEESNRFSEDTLQALRQAPDLTESHLPAHVHIF</sequence>
<keyword evidence="3" id="KW-0862">Zinc</keyword>
<evidence type="ECO:0000256" key="2">
    <source>
        <dbReference type="ARBA" id="ARBA00022771"/>
    </source>
</evidence>
<feature type="region of interest" description="Disordered" evidence="9">
    <location>
        <begin position="128"/>
        <end position="152"/>
    </location>
</feature>
<dbReference type="SMART" id="SM00399">
    <property type="entry name" value="ZnF_C4"/>
    <property type="match status" value="1"/>
</dbReference>
<evidence type="ECO:0000256" key="8">
    <source>
        <dbReference type="ARBA" id="ARBA00023242"/>
    </source>
</evidence>
<keyword evidence="2" id="KW-0863">Zinc-finger</keyword>
<feature type="domain" description="Nuclear receptor" evidence="10">
    <location>
        <begin position="37"/>
        <end position="118"/>
    </location>
</feature>
<evidence type="ECO:0000313" key="11">
    <source>
        <dbReference type="EMBL" id="CAG5112074.1"/>
    </source>
</evidence>
<evidence type="ECO:0000256" key="6">
    <source>
        <dbReference type="ARBA" id="ARBA00023163"/>
    </source>
</evidence>
<dbReference type="Proteomes" id="UP001158576">
    <property type="component" value="Chromosome 2"/>
</dbReference>
<dbReference type="Gene3D" id="3.30.50.10">
    <property type="entry name" value="Erythroid Transcription Factor GATA-1, subunit A"/>
    <property type="match status" value="1"/>
</dbReference>
<organism evidence="11 12">
    <name type="scientific">Oikopleura dioica</name>
    <name type="common">Tunicate</name>
    <dbReference type="NCBI Taxonomy" id="34765"/>
    <lineage>
        <taxon>Eukaryota</taxon>
        <taxon>Metazoa</taxon>
        <taxon>Chordata</taxon>
        <taxon>Tunicata</taxon>
        <taxon>Appendicularia</taxon>
        <taxon>Copelata</taxon>
        <taxon>Oikopleuridae</taxon>
        <taxon>Oikopleura</taxon>
    </lineage>
</organism>
<evidence type="ECO:0000256" key="3">
    <source>
        <dbReference type="ARBA" id="ARBA00022833"/>
    </source>
</evidence>